<evidence type="ECO:0000256" key="2">
    <source>
        <dbReference type="PROSITE-ProRule" id="PRU00335"/>
    </source>
</evidence>
<evidence type="ECO:0000313" key="4">
    <source>
        <dbReference type="EMBL" id="GGJ81286.1"/>
    </source>
</evidence>
<feature type="DNA-binding region" description="H-T-H motif" evidence="2">
    <location>
        <begin position="33"/>
        <end position="52"/>
    </location>
</feature>
<dbReference type="Pfam" id="PF00440">
    <property type="entry name" value="TetR_N"/>
    <property type="match status" value="1"/>
</dbReference>
<keyword evidence="1 2" id="KW-0238">DNA-binding</keyword>
<dbReference type="InterPro" id="IPR023772">
    <property type="entry name" value="DNA-bd_HTH_TetR-type_CS"/>
</dbReference>
<dbReference type="Gene3D" id="1.10.357.10">
    <property type="entry name" value="Tetracycline Repressor, domain 2"/>
    <property type="match status" value="1"/>
</dbReference>
<accession>A0A8J3F7Y1</accession>
<protein>
    <submittedName>
        <fullName evidence="4">TetR family transcriptional regulator</fullName>
    </submittedName>
</protein>
<gene>
    <name evidence="4" type="ORF">GCM10010123_08870</name>
</gene>
<dbReference type="GO" id="GO:0000976">
    <property type="term" value="F:transcription cis-regulatory region binding"/>
    <property type="evidence" value="ECO:0007669"/>
    <property type="project" value="TreeGrafter"/>
</dbReference>
<reference evidence="4" key="1">
    <citation type="journal article" date="2014" name="Int. J. Syst. Evol. Microbiol.">
        <title>Complete genome sequence of Corynebacterium casei LMG S-19264T (=DSM 44701T), isolated from a smear-ripened cheese.</title>
        <authorList>
            <consortium name="US DOE Joint Genome Institute (JGI-PGF)"/>
            <person name="Walter F."/>
            <person name="Albersmeier A."/>
            <person name="Kalinowski J."/>
            <person name="Ruckert C."/>
        </authorList>
    </citation>
    <scope>NUCLEOTIDE SEQUENCE</scope>
    <source>
        <strain evidence="4">JCM 3090</strain>
    </source>
</reference>
<evidence type="ECO:0000256" key="1">
    <source>
        <dbReference type="ARBA" id="ARBA00023125"/>
    </source>
</evidence>
<dbReference type="RefSeq" id="WP_189168670.1">
    <property type="nucleotide sequence ID" value="NZ_BMQB01000001.1"/>
</dbReference>
<organism evidence="4 5">
    <name type="scientific">Pilimelia anulata</name>
    <dbReference type="NCBI Taxonomy" id="53371"/>
    <lineage>
        <taxon>Bacteria</taxon>
        <taxon>Bacillati</taxon>
        <taxon>Actinomycetota</taxon>
        <taxon>Actinomycetes</taxon>
        <taxon>Micromonosporales</taxon>
        <taxon>Micromonosporaceae</taxon>
        <taxon>Pilimelia</taxon>
    </lineage>
</organism>
<dbReference type="InterPro" id="IPR009057">
    <property type="entry name" value="Homeodomain-like_sf"/>
</dbReference>
<sequence>MPKISPDQLDARRRDILRAARVCFARYGYEGATVRRLEEATGLSRGAIFHHFRDKDSLFLAVAEDDAATMVTTVAANGLVQVMRDLLDRAADPASETAGWLGTQLEVSRRLRTDPDFAKRWAQRAGAVGAATRDRLSRQREAGVLREDIPLPVLAQFLELAYDGLVRQLAVGRPVDDLGRVLDVIEEAVRRPAG</sequence>
<dbReference type="PROSITE" id="PS01081">
    <property type="entry name" value="HTH_TETR_1"/>
    <property type="match status" value="1"/>
</dbReference>
<dbReference type="PROSITE" id="PS50977">
    <property type="entry name" value="HTH_TETR_2"/>
    <property type="match status" value="1"/>
</dbReference>
<evidence type="ECO:0000313" key="5">
    <source>
        <dbReference type="Proteomes" id="UP000649739"/>
    </source>
</evidence>
<feature type="domain" description="HTH tetR-type" evidence="3">
    <location>
        <begin position="10"/>
        <end position="70"/>
    </location>
</feature>
<comment type="caution">
    <text evidence="4">The sequence shown here is derived from an EMBL/GenBank/DDBJ whole genome shotgun (WGS) entry which is preliminary data.</text>
</comment>
<keyword evidence="5" id="KW-1185">Reference proteome</keyword>
<reference evidence="4" key="2">
    <citation type="submission" date="2020-09" db="EMBL/GenBank/DDBJ databases">
        <authorList>
            <person name="Sun Q."/>
            <person name="Ohkuma M."/>
        </authorList>
    </citation>
    <scope>NUCLEOTIDE SEQUENCE</scope>
    <source>
        <strain evidence="4">JCM 3090</strain>
    </source>
</reference>
<dbReference type="PANTHER" id="PTHR30055">
    <property type="entry name" value="HTH-TYPE TRANSCRIPTIONAL REGULATOR RUTR"/>
    <property type="match status" value="1"/>
</dbReference>
<proteinExistence type="predicted"/>
<dbReference type="InterPro" id="IPR050109">
    <property type="entry name" value="HTH-type_TetR-like_transc_reg"/>
</dbReference>
<dbReference type="SUPFAM" id="SSF46689">
    <property type="entry name" value="Homeodomain-like"/>
    <property type="match status" value="1"/>
</dbReference>
<dbReference type="PANTHER" id="PTHR30055:SF229">
    <property type="entry name" value="HTH-TYPE TRANSCRIPTIONAL REPRESSOR RV1474C"/>
    <property type="match status" value="1"/>
</dbReference>
<dbReference type="PRINTS" id="PR00455">
    <property type="entry name" value="HTHTETR"/>
</dbReference>
<dbReference type="InterPro" id="IPR001647">
    <property type="entry name" value="HTH_TetR"/>
</dbReference>
<dbReference type="EMBL" id="BMQB01000001">
    <property type="protein sequence ID" value="GGJ81286.1"/>
    <property type="molecule type" value="Genomic_DNA"/>
</dbReference>
<dbReference type="SUPFAM" id="SSF48498">
    <property type="entry name" value="Tetracyclin repressor-like, C-terminal domain"/>
    <property type="match status" value="1"/>
</dbReference>
<evidence type="ECO:0000259" key="3">
    <source>
        <dbReference type="PROSITE" id="PS50977"/>
    </source>
</evidence>
<name>A0A8J3F7Y1_9ACTN</name>
<dbReference type="GO" id="GO:0003700">
    <property type="term" value="F:DNA-binding transcription factor activity"/>
    <property type="evidence" value="ECO:0007669"/>
    <property type="project" value="TreeGrafter"/>
</dbReference>
<dbReference type="AlphaFoldDB" id="A0A8J3F7Y1"/>
<dbReference type="InterPro" id="IPR036271">
    <property type="entry name" value="Tet_transcr_reg_TetR-rel_C_sf"/>
</dbReference>
<dbReference type="Proteomes" id="UP000649739">
    <property type="component" value="Unassembled WGS sequence"/>
</dbReference>